<protein>
    <submittedName>
        <fullName evidence="9">EamA family transporter</fullName>
    </submittedName>
</protein>
<evidence type="ECO:0000256" key="6">
    <source>
        <dbReference type="ARBA" id="ARBA00023136"/>
    </source>
</evidence>
<feature type="transmembrane region" description="Helical" evidence="7">
    <location>
        <begin position="75"/>
        <end position="99"/>
    </location>
</feature>
<organism evidence="9 10">
    <name type="scientific">Aminipila terrae</name>
    <dbReference type="NCBI Taxonomy" id="2697030"/>
    <lineage>
        <taxon>Bacteria</taxon>
        <taxon>Bacillati</taxon>
        <taxon>Bacillota</taxon>
        <taxon>Clostridia</taxon>
        <taxon>Peptostreptococcales</taxon>
        <taxon>Anaerovoracaceae</taxon>
        <taxon>Aminipila</taxon>
    </lineage>
</organism>
<feature type="transmembrane region" description="Helical" evidence="7">
    <location>
        <begin position="130"/>
        <end position="146"/>
    </location>
</feature>
<dbReference type="AlphaFoldDB" id="A0A6P1MGV3"/>
<dbReference type="Proteomes" id="UP000463883">
    <property type="component" value="Chromosome"/>
</dbReference>
<dbReference type="Pfam" id="PF00892">
    <property type="entry name" value="EamA"/>
    <property type="match status" value="2"/>
</dbReference>
<evidence type="ECO:0000256" key="7">
    <source>
        <dbReference type="SAM" id="Phobius"/>
    </source>
</evidence>
<evidence type="ECO:0000313" key="10">
    <source>
        <dbReference type="Proteomes" id="UP000463883"/>
    </source>
</evidence>
<name>A0A6P1MGV3_9FIRM</name>
<dbReference type="GO" id="GO:0005886">
    <property type="term" value="C:plasma membrane"/>
    <property type="evidence" value="ECO:0007669"/>
    <property type="project" value="UniProtKB-SubCell"/>
</dbReference>
<comment type="similarity">
    <text evidence="2">Belongs to the EamA transporter family.</text>
</comment>
<feature type="transmembrane region" description="Helical" evidence="7">
    <location>
        <begin position="246"/>
        <end position="266"/>
    </location>
</feature>
<evidence type="ECO:0000256" key="3">
    <source>
        <dbReference type="ARBA" id="ARBA00022475"/>
    </source>
</evidence>
<feature type="transmembrane region" description="Helical" evidence="7">
    <location>
        <begin position="216"/>
        <end position="234"/>
    </location>
</feature>
<keyword evidence="6 7" id="KW-0472">Membrane</keyword>
<accession>A0A6P1MGV3</accession>
<sequence>MKNLHLRGEVLLTITSLLWGASFVAQRLGMNYIGPFTFTSSRFLIGALSLIPVIFMMDKMNARQGVVVSKDTKSLLAGGLACGVALFTAISFQQVGLIYTTAGKAGFITALYIVLVPLLGLFLHKKVEKVIWVGVALAVIGLYLLCVKDGLSIGKGDLIVLCGTVFWAIHILTVDHFVQKVDSLKMSFLQFVVAGVLSLIVAVFSETINFSDIVRSAGPILFTGIFVVGIAYTLQILGQKDTNPTVAALILSMESVFAVIAGMIFLGEQMSAKEVMGCVLMFSAVIITELKPSFMKKAVLNSDK</sequence>
<feature type="transmembrane region" description="Helical" evidence="7">
    <location>
        <begin position="35"/>
        <end position="55"/>
    </location>
</feature>
<dbReference type="KEGG" id="amic:Ami3637_08385"/>
<reference evidence="9 10" key="1">
    <citation type="submission" date="2020-01" db="EMBL/GenBank/DDBJ databases">
        <title>Genomic analysis of Aminipila sp. CBA3637.</title>
        <authorList>
            <person name="Kim Y.B."/>
            <person name="Roh S.W."/>
        </authorList>
    </citation>
    <scope>NUCLEOTIDE SEQUENCE [LARGE SCALE GENOMIC DNA]</scope>
    <source>
        <strain evidence="9 10">CBA3637</strain>
    </source>
</reference>
<dbReference type="PANTHER" id="PTHR42920">
    <property type="entry name" value="OS03G0707200 PROTEIN-RELATED"/>
    <property type="match status" value="1"/>
</dbReference>
<dbReference type="RefSeq" id="WP_162362183.1">
    <property type="nucleotide sequence ID" value="NZ_CP047591.1"/>
</dbReference>
<dbReference type="PANTHER" id="PTHR42920:SF5">
    <property type="entry name" value="EAMA DOMAIN-CONTAINING PROTEIN"/>
    <property type="match status" value="1"/>
</dbReference>
<dbReference type="InterPro" id="IPR037185">
    <property type="entry name" value="EmrE-like"/>
</dbReference>
<keyword evidence="3" id="KW-1003">Cell membrane</keyword>
<dbReference type="InterPro" id="IPR051258">
    <property type="entry name" value="Diverse_Substrate_Transporter"/>
</dbReference>
<evidence type="ECO:0000256" key="5">
    <source>
        <dbReference type="ARBA" id="ARBA00022989"/>
    </source>
</evidence>
<evidence type="ECO:0000256" key="4">
    <source>
        <dbReference type="ARBA" id="ARBA00022692"/>
    </source>
</evidence>
<feature type="domain" description="EamA" evidence="8">
    <location>
        <begin position="7"/>
        <end position="145"/>
    </location>
</feature>
<keyword evidence="4 7" id="KW-0812">Transmembrane</keyword>
<feature type="transmembrane region" description="Helical" evidence="7">
    <location>
        <begin position="158"/>
        <end position="174"/>
    </location>
</feature>
<evidence type="ECO:0000313" key="9">
    <source>
        <dbReference type="EMBL" id="QHI72413.1"/>
    </source>
</evidence>
<comment type="subcellular location">
    <subcellularLocation>
        <location evidence="1">Cell membrane</location>
        <topology evidence="1">Multi-pass membrane protein</topology>
    </subcellularLocation>
</comment>
<feature type="domain" description="EamA" evidence="8">
    <location>
        <begin position="155"/>
        <end position="288"/>
    </location>
</feature>
<gene>
    <name evidence="9" type="ORF">Ami3637_08385</name>
</gene>
<dbReference type="Gene3D" id="1.10.3730.20">
    <property type="match status" value="1"/>
</dbReference>
<proteinExistence type="inferred from homology"/>
<feature type="transmembrane region" description="Helical" evidence="7">
    <location>
        <begin position="105"/>
        <end position="123"/>
    </location>
</feature>
<evidence type="ECO:0000256" key="1">
    <source>
        <dbReference type="ARBA" id="ARBA00004651"/>
    </source>
</evidence>
<keyword evidence="5 7" id="KW-1133">Transmembrane helix</keyword>
<keyword evidence="10" id="KW-1185">Reference proteome</keyword>
<evidence type="ECO:0000256" key="2">
    <source>
        <dbReference type="ARBA" id="ARBA00007362"/>
    </source>
</evidence>
<feature type="transmembrane region" description="Helical" evidence="7">
    <location>
        <begin position="186"/>
        <end position="204"/>
    </location>
</feature>
<dbReference type="SUPFAM" id="SSF103481">
    <property type="entry name" value="Multidrug resistance efflux transporter EmrE"/>
    <property type="match status" value="2"/>
</dbReference>
<dbReference type="InterPro" id="IPR000620">
    <property type="entry name" value="EamA_dom"/>
</dbReference>
<evidence type="ECO:0000259" key="8">
    <source>
        <dbReference type="Pfam" id="PF00892"/>
    </source>
</evidence>
<dbReference type="EMBL" id="CP047591">
    <property type="protein sequence ID" value="QHI72413.1"/>
    <property type="molecule type" value="Genomic_DNA"/>
</dbReference>